<sequence length="123" mass="13989">MKPMKLICYVVGFVFLVSGLMKFVDLSMVSSFEQMGVPLSNFVYFFVALFEVMAGMLLIGRIFIHISLIPLIFIMLGALFFTKLPILTGDGIFAFLFASRLDLTLLILLIFLWSQRNEKEAFT</sequence>
<keyword evidence="3 5" id="KW-1133">Transmembrane helix</keyword>
<evidence type="ECO:0000313" key="7">
    <source>
        <dbReference type="Proteomes" id="UP000040453"/>
    </source>
</evidence>
<evidence type="ECO:0000256" key="5">
    <source>
        <dbReference type="SAM" id="Phobius"/>
    </source>
</evidence>
<dbReference type="GO" id="GO:0016020">
    <property type="term" value="C:membrane"/>
    <property type="evidence" value="ECO:0007669"/>
    <property type="project" value="UniProtKB-SubCell"/>
</dbReference>
<feature type="transmembrane region" description="Helical" evidence="5">
    <location>
        <begin position="92"/>
        <end position="113"/>
    </location>
</feature>
<feature type="transmembrane region" description="Helical" evidence="5">
    <location>
        <begin position="66"/>
        <end position="86"/>
    </location>
</feature>
<dbReference type="EMBL" id="CDGG01000001">
    <property type="protein sequence ID" value="CEI80342.1"/>
    <property type="molecule type" value="Genomic_DNA"/>
</dbReference>
<comment type="subcellular location">
    <subcellularLocation>
        <location evidence="1">Membrane</location>
        <topology evidence="1">Multi-pass membrane protein</topology>
    </subcellularLocation>
</comment>
<evidence type="ECO:0000256" key="2">
    <source>
        <dbReference type="ARBA" id="ARBA00022692"/>
    </source>
</evidence>
<organism evidence="6 7">
    <name type="scientific">Oceanobacillus oncorhynchi</name>
    <dbReference type="NCBI Taxonomy" id="545501"/>
    <lineage>
        <taxon>Bacteria</taxon>
        <taxon>Bacillati</taxon>
        <taxon>Bacillota</taxon>
        <taxon>Bacilli</taxon>
        <taxon>Bacillales</taxon>
        <taxon>Bacillaceae</taxon>
        <taxon>Oceanobacillus</taxon>
    </lineage>
</organism>
<dbReference type="AlphaFoldDB" id="A0A0A1MKY0"/>
<evidence type="ECO:0000256" key="1">
    <source>
        <dbReference type="ARBA" id="ARBA00004141"/>
    </source>
</evidence>
<evidence type="ECO:0000256" key="4">
    <source>
        <dbReference type="ARBA" id="ARBA00023136"/>
    </source>
</evidence>
<reference evidence="6 7" key="1">
    <citation type="submission" date="2014-11" db="EMBL/GenBank/DDBJ databases">
        <authorList>
            <person name="Urmite Genomes Urmite Genomes"/>
        </authorList>
    </citation>
    <scope>NUCLEOTIDE SEQUENCE [LARGE SCALE GENOMIC DNA]</scope>
    <source>
        <strain evidence="6 7">Oc5</strain>
    </source>
</reference>
<name>A0A0A1MKY0_9BACI</name>
<evidence type="ECO:0008006" key="8">
    <source>
        <dbReference type="Google" id="ProtNLM"/>
    </source>
</evidence>
<protein>
    <recommendedName>
        <fullName evidence="8">DoxX</fullName>
    </recommendedName>
</protein>
<keyword evidence="2 5" id="KW-0812">Transmembrane</keyword>
<keyword evidence="4 5" id="KW-0472">Membrane</keyword>
<dbReference type="STRING" id="545501.BN997_00145"/>
<dbReference type="Pfam" id="PF07681">
    <property type="entry name" value="DoxX"/>
    <property type="match status" value="1"/>
</dbReference>
<accession>A0A0A1MKY0</accession>
<dbReference type="OrthoDB" id="2969770at2"/>
<feature type="transmembrane region" description="Helical" evidence="5">
    <location>
        <begin position="42"/>
        <end position="59"/>
    </location>
</feature>
<dbReference type="RefSeq" id="WP_042528745.1">
    <property type="nucleotide sequence ID" value="NZ_CDGG01000001.1"/>
</dbReference>
<keyword evidence="7" id="KW-1185">Reference proteome</keyword>
<evidence type="ECO:0000256" key="3">
    <source>
        <dbReference type="ARBA" id="ARBA00022989"/>
    </source>
</evidence>
<gene>
    <name evidence="6" type="ORF">BN997_00145</name>
</gene>
<dbReference type="Proteomes" id="UP000040453">
    <property type="component" value="Unassembled WGS sequence"/>
</dbReference>
<dbReference type="InterPro" id="IPR032808">
    <property type="entry name" value="DoxX"/>
</dbReference>
<proteinExistence type="predicted"/>
<evidence type="ECO:0000313" key="6">
    <source>
        <dbReference type="EMBL" id="CEI80342.1"/>
    </source>
</evidence>